<feature type="transmembrane region" description="Helical" evidence="2">
    <location>
        <begin position="166"/>
        <end position="188"/>
    </location>
</feature>
<feature type="region of interest" description="Disordered" evidence="1">
    <location>
        <begin position="485"/>
        <end position="511"/>
    </location>
</feature>
<dbReference type="PANTHER" id="PTHR45138:SF9">
    <property type="entry name" value="DIGUANYLATE CYCLASE DGCM-RELATED"/>
    <property type="match status" value="1"/>
</dbReference>
<evidence type="ECO:0000256" key="2">
    <source>
        <dbReference type="SAM" id="Phobius"/>
    </source>
</evidence>
<dbReference type="Gene3D" id="3.30.70.270">
    <property type="match status" value="1"/>
</dbReference>
<dbReference type="InterPro" id="IPR029787">
    <property type="entry name" value="Nucleotide_cyclase"/>
</dbReference>
<dbReference type="InterPro" id="IPR050469">
    <property type="entry name" value="Diguanylate_Cyclase"/>
</dbReference>
<dbReference type="Pfam" id="PF00990">
    <property type="entry name" value="GGDEF"/>
    <property type="match status" value="1"/>
</dbReference>
<keyword evidence="2" id="KW-1133">Transmembrane helix</keyword>
<feature type="transmembrane region" description="Helical" evidence="2">
    <location>
        <begin position="195"/>
        <end position="216"/>
    </location>
</feature>
<dbReference type="SMART" id="SM00267">
    <property type="entry name" value="GGDEF"/>
    <property type="match status" value="1"/>
</dbReference>
<sequence length="511" mass="54934">MPRPHLPPLLILLLLTAAAHTLSLLFSVRAGEILPVSDQLYLLVPAVAALACWQAVRGARDRRLAVWAATCLTLLAAAEVYVVAAFDLRHVRAPDYGLGDALYHAYYLGLLGLLLSLRGGGVPGAREGRLGPPEWVLDSLITGVVVAELSWVLGVAPLLVDARTTLLFKAVNVSYVVLDVVLLTLVLLRLRLSRASAWPLLLGLLSYVVADLVYLMDGPVRMPVGLPDLLWTWGTVGQTAGFILLSRQGAGRVPPGAVLSAVVRPLPYLAVLTACLILVSNTPGADLRGRGVVWFTVTVFALVMVRQAVTLLETARLNRALTEQAAQLQRSRDEMELRAHHDGLTGLLNREGFYRLLRAQEGGERSLLMLDLDGFKPVNDTYGHAAGDLVLREVARRLQGVAQPDFVPARLGGDEFALLSRGPLEPALVRRYALLVVECLSEPFAVRGGTMPLSVSVGVASADTPLPEQTLLARADAALYEAKRAGGRRVNEAPASPSRLRDARPEPPGAC</sequence>
<dbReference type="NCBIfam" id="TIGR00254">
    <property type="entry name" value="GGDEF"/>
    <property type="match status" value="1"/>
</dbReference>
<dbReference type="Proteomes" id="UP000604341">
    <property type="component" value="Unassembled WGS sequence"/>
</dbReference>
<evidence type="ECO:0000313" key="5">
    <source>
        <dbReference type="Proteomes" id="UP000604341"/>
    </source>
</evidence>
<feature type="transmembrane region" description="Helical" evidence="2">
    <location>
        <begin position="228"/>
        <end position="245"/>
    </location>
</feature>
<feature type="transmembrane region" description="Helical" evidence="2">
    <location>
        <begin position="64"/>
        <end position="84"/>
    </location>
</feature>
<feature type="domain" description="GGDEF" evidence="3">
    <location>
        <begin position="363"/>
        <end position="495"/>
    </location>
</feature>
<organism evidence="4 5">
    <name type="scientific">Deinococcus radiotolerans</name>
    <dbReference type="NCBI Taxonomy" id="1309407"/>
    <lineage>
        <taxon>Bacteria</taxon>
        <taxon>Thermotogati</taxon>
        <taxon>Deinococcota</taxon>
        <taxon>Deinococci</taxon>
        <taxon>Deinococcales</taxon>
        <taxon>Deinococcaceae</taxon>
        <taxon>Deinococcus</taxon>
    </lineage>
</organism>
<dbReference type="SUPFAM" id="SSF55073">
    <property type="entry name" value="Nucleotide cyclase"/>
    <property type="match status" value="1"/>
</dbReference>
<dbReference type="RefSeq" id="WP_189069242.1">
    <property type="nucleotide sequence ID" value="NZ_BMPE01000006.1"/>
</dbReference>
<evidence type="ECO:0000256" key="1">
    <source>
        <dbReference type="SAM" id="MobiDB-lite"/>
    </source>
</evidence>
<feature type="transmembrane region" description="Helical" evidence="2">
    <location>
        <begin position="135"/>
        <end position="160"/>
    </location>
</feature>
<feature type="transmembrane region" description="Helical" evidence="2">
    <location>
        <begin position="104"/>
        <end position="123"/>
    </location>
</feature>
<dbReference type="InterPro" id="IPR000160">
    <property type="entry name" value="GGDEF_dom"/>
</dbReference>
<dbReference type="InterPro" id="IPR043128">
    <property type="entry name" value="Rev_trsase/Diguanyl_cyclase"/>
</dbReference>
<keyword evidence="2" id="KW-0812">Transmembrane</keyword>
<protein>
    <recommendedName>
        <fullName evidence="3">GGDEF domain-containing protein</fullName>
    </recommendedName>
</protein>
<dbReference type="PANTHER" id="PTHR45138">
    <property type="entry name" value="REGULATORY COMPONENTS OF SENSORY TRANSDUCTION SYSTEM"/>
    <property type="match status" value="1"/>
</dbReference>
<keyword evidence="5" id="KW-1185">Reference proteome</keyword>
<gene>
    <name evidence="4" type="ORF">GCM10010844_23940</name>
</gene>
<comment type="caution">
    <text evidence="4">The sequence shown here is derived from an EMBL/GenBank/DDBJ whole genome shotgun (WGS) entry which is preliminary data.</text>
</comment>
<dbReference type="EMBL" id="BMPE01000006">
    <property type="protein sequence ID" value="GGL04450.1"/>
    <property type="molecule type" value="Genomic_DNA"/>
</dbReference>
<accession>A0ABQ2FKK8</accession>
<dbReference type="CDD" id="cd01949">
    <property type="entry name" value="GGDEF"/>
    <property type="match status" value="1"/>
</dbReference>
<feature type="transmembrane region" description="Helical" evidence="2">
    <location>
        <begin position="257"/>
        <end position="279"/>
    </location>
</feature>
<name>A0ABQ2FKK8_9DEIO</name>
<proteinExistence type="predicted"/>
<dbReference type="PROSITE" id="PS50887">
    <property type="entry name" value="GGDEF"/>
    <property type="match status" value="1"/>
</dbReference>
<feature type="transmembrane region" description="Helical" evidence="2">
    <location>
        <begin position="291"/>
        <end position="309"/>
    </location>
</feature>
<reference evidence="5" key="1">
    <citation type="journal article" date="2019" name="Int. J. Syst. Evol. Microbiol.">
        <title>The Global Catalogue of Microorganisms (GCM) 10K type strain sequencing project: providing services to taxonomists for standard genome sequencing and annotation.</title>
        <authorList>
            <consortium name="The Broad Institute Genomics Platform"/>
            <consortium name="The Broad Institute Genome Sequencing Center for Infectious Disease"/>
            <person name="Wu L."/>
            <person name="Ma J."/>
        </authorList>
    </citation>
    <scope>NUCLEOTIDE SEQUENCE [LARGE SCALE GENOMIC DNA]</scope>
    <source>
        <strain evidence="5">JCM 19173</strain>
    </source>
</reference>
<evidence type="ECO:0000259" key="3">
    <source>
        <dbReference type="PROSITE" id="PS50887"/>
    </source>
</evidence>
<keyword evidence="2" id="KW-0472">Membrane</keyword>
<evidence type="ECO:0000313" key="4">
    <source>
        <dbReference type="EMBL" id="GGL04450.1"/>
    </source>
</evidence>